<name>A0ABN7UIT5_GIGMA</name>
<sequence>MIDVGFPLTKGRALKGNQKLDNRGGTRIKRDVKSISKERMSAKAMHCELLEYAKSGEIKREDVLKIQIIQNWLNSYAQIFKKRATEHELELANK</sequence>
<reference evidence="1 2" key="1">
    <citation type="submission" date="2021-06" db="EMBL/GenBank/DDBJ databases">
        <authorList>
            <person name="Kallberg Y."/>
            <person name="Tangrot J."/>
            <person name="Rosling A."/>
        </authorList>
    </citation>
    <scope>NUCLEOTIDE SEQUENCE [LARGE SCALE GENOMIC DNA]</scope>
    <source>
        <strain evidence="1 2">120-4 pot B 10/14</strain>
    </source>
</reference>
<keyword evidence="2" id="KW-1185">Reference proteome</keyword>
<protein>
    <submittedName>
        <fullName evidence="1">3833_t:CDS:1</fullName>
    </submittedName>
</protein>
<comment type="caution">
    <text evidence="1">The sequence shown here is derived from an EMBL/GenBank/DDBJ whole genome shotgun (WGS) entry which is preliminary data.</text>
</comment>
<gene>
    <name evidence="1" type="ORF">GMARGA_LOCUS7191</name>
</gene>
<accession>A0ABN7UIT5</accession>
<dbReference type="Proteomes" id="UP000789901">
    <property type="component" value="Unassembled WGS sequence"/>
</dbReference>
<evidence type="ECO:0000313" key="2">
    <source>
        <dbReference type="Proteomes" id="UP000789901"/>
    </source>
</evidence>
<evidence type="ECO:0000313" key="1">
    <source>
        <dbReference type="EMBL" id="CAG8607525.1"/>
    </source>
</evidence>
<proteinExistence type="predicted"/>
<dbReference type="EMBL" id="CAJVQB010003420">
    <property type="protein sequence ID" value="CAG8607525.1"/>
    <property type="molecule type" value="Genomic_DNA"/>
</dbReference>
<organism evidence="1 2">
    <name type="scientific">Gigaspora margarita</name>
    <dbReference type="NCBI Taxonomy" id="4874"/>
    <lineage>
        <taxon>Eukaryota</taxon>
        <taxon>Fungi</taxon>
        <taxon>Fungi incertae sedis</taxon>
        <taxon>Mucoromycota</taxon>
        <taxon>Glomeromycotina</taxon>
        <taxon>Glomeromycetes</taxon>
        <taxon>Diversisporales</taxon>
        <taxon>Gigasporaceae</taxon>
        <taxon>Gigaspora</taxon>
    </lineage>
</organism>